<keyword evidence="1" id="KW-0560">Oxidoreductase</keyword>
<gene>
    <name evidence="3" type="ORF">S12H4_09287</name>
</gene>
<dbReference type="NCBIfam" id="TIGR02175">
    <property type="entry name" value="PorC_KorC"/>
    <property type="match status" value="1"/>
</dbReference>
<evidence type="ECO:0000256" key="1">
    <source>
        <dbReference type="ARBA" id="ARBA00023002"/>
    </source>
</evidence>
<comment type="caution">
    <text evidence="3">The sequence shown here is derived from an EMBL/GenBank/DDBJ whole genome shotgun (WGS) entry which is preliminary data.</text>
</comment>
<dbReference type="GO" id="GO:0016625">
    <property type="term" value="F:oxidoreductase activity, acting on the aldehyde or oxo group of donors, iron-sulfur protein as acceptor"/>
    <property type="evidence" value="ECO:0007669"/>
    <property type="project" value="InterPro"/>
</dbReference>
<organism evidence="3">
    <name type="scientific">marine sediment metagenome</name>
    <dbReference type="NCBI Taxonomy" id="412755"/>
    <lineage>
        <taxon>unclassified sequences</taxon>
        <taxon>metagenomes</taxon>
        <taxon>ecological metagenomes</taxon>
    </lineage>
</organism>
<evidence type="ECO:0000313" key="3">
    <source>
        <dbReference type="EMBL" id="GAI70491.1"/>
    </source>
</evidence>
<dbReference type="InterPro" id="IPR051626">
    <property type="entry name" value="Oxidoreductase_gamma_subunit"/>
</dbReference>
<dbReference type="InterPro" id="IPR019752">
    <property type="entry name" value="Pyrv/ketoisovalerate_OxRed_cat"/>
</dbReference>
<dbReference type="InterPro" id="IPR011894">
    <property type="entry name" value="PorC_KorC"/>
</dbReference>
<evidence type="ECO:0000259" key="2">
    <source>
        <dbReference type="Pfam" id="PF01558"/>
    </source>
</evidence>
<name>X1RU92_9ZZZZ</name>
<dbReference type="EMBL" id="BARW01003739">
    <property type="protein sequence ID" value="GAI70491.1"/>
    <property type="molecule type" value="Genomic_DNA"/>
</dbReference>
<dbReference type="PANTHER" id="PTHR43366:SF1">
    <property type="entry name" value="PYRUVATE SYNTHASE SUBUNIT PORC"/>
    <property type="match status" value="1"/>
</dbReference>
<feature type="domain" description="Pyruvate/ketoisovalerate oxidoreductase catalytic" evidence="2">
    <location>
        <begin position="14"/>
        <end position="60"/>
    </location>
</feature>
<accession>X1RU92</accession>
<dbReference type="Pfam" id="PF01558">
    <property type="entry name" value="POR"/>
    <property type="match status" value="1"/>
</dbReference>
<dbReference type="PANTHER" id="PTHR43366">
    <property type="entry name" value="PYRUVATE SYNTHASE SUBUNIT PORC"/>
    <property type="match status" value="1"/>
</dbReference>
<dbReference type="SUPFAM" id="SSF53323">
    <property type="entry name" value="Pyruvate-ferredoxin oxidoreductase, PFOR, domain III"/>
    <property type="match status" value="1"/>
</dbReference>
<dbReference type="Gene3D" id="3.40.920.10">
    <property type="entry name" value="Pyruvate-ferredoxin oxidoreductase, PFOR, domain III"/>
    <property type="match status" value="1"/>
</dbReference>
<protein>
    <recommendedName>
        <fullName evidence="2">Pyruvate/ketoisovalerate oxidoreductase catalytic domain-containing protein</fullName>
    </recommendedName>
</protein>
<dbReference type="InterPro" id="IPR002869">
    <property type="entry name" value="Pyrv_flavodox_OxRed_cen"/>
</dbReference>
<dbReference type="AlphaFoldDB" id="X1RU92"/>
<reference evidence="3" key="1">
    <citation type="journal article" date="2014" name="Front. Microbiol.">
        <title>High frequency of phylogenetically diverse reductive dehalogenase-homologous genes in deep subseafloor sedimentary metagenomes.</title>
        <authorList>
            <person name="Kawai M."/>
            <person name="Futagami T."/>
            <person name="Toyoda A."/>
            <person name="Takaki Y."/>
            <person name="Nishi S."/>
            <person name="Hori S."/>
            <person name="Arai W."/>
            <person name="Tsubouchi T."/>
            <person name="Morono Y."/>
            <person name="Uchiyama I."/>
            <person name="Ito T."/>
            <person name="Fujiyama A."/>
            <person name="Inagaki F."/>
            <person name="Takami H."/>
        </authorList>
    </citation>
    <scope>NUCLEOTIDE SEQUENCE</scope>
    <source>
        <strain evidence="3">Expedition CK06-06</strain>
    </source>
</reference>
<proteinExistence type="predicted"/>
<sequence>MIEGMYEVRWHGRGGQGVVTASEILAYAAIKEDKYLQSFPDFGPERMGAPVKAYTRIDNKFN</sequence>